<accession>A0A2A6RPT6</accession>
<evidence type="ECO:0000256" key="1">
    <source>
        <dbReference type="SAM" id="MobiDB-lite"/>
    </source>
</evidence>
<feature type="compositionally biased region" description="Pro residues" evidence="1">
    <location>
        <begin position="31"/>
        <end position="47"/>
    </location>
</feature>
<dbReference type="EMBL" id="NQWI01000001">
    <property type="protein sequence ID" value="PDW05072.1"/>
    <property type="molecule type" value="Genomic_DNA"/>
</dbReference>
<sequence>MLTNGAGQGLLAEDWDVPPDAATTDSASPALPAPHAPHAPHAPPAAPVAPHDAAPTSPPPHLGLILPDRVALMLATALHGDRAPNGTPDGEGQPRSKNLTVIVGTVRVVTTGRGEGRRIFTELGAAEYRYELSINEVVGDGQSAARASYRLPITMSDAVRSRAEHLLVDGQRIAILGPLGMEEYYDQRFQRDAYDAGRRTWDIRIDVIGVQEIGDDVPDMAWVQLEGEVVDRPRIYTRQYGDRRTLVEHYAGVTLRYREVLAASFGRAVRPVVKSIPVEVLISAEEAIIPASDALLRPGNKVRIEGRLSPATFRLPRAALEDATVQTALERTRSQFETRNADLAQRAEAARQQRLAAQERAQREGRQGQMTSARQQPLTAEALERQIARAQQRLLTGRRVRVEVGYVGVRHTRCNTFQIRHLL</sequence>
<proteinExistence type="predicted"/>
<dbReference type="AlphaFoldDB" id="A0A2A6RPT6"/>
<evidence type="ECO:0000313" key="3">
    <source>
        <dbReference type="Proteomes" id="UP000220527"/>
    </source>
</evidence>
<protein>
    <submittedName>
        <fullName evidence="2">Uncharacterized protein</fullName>
    </submittedName>
</protein>
<feature type="region of interest" description="Disordered" evidence="1">
    <location>
        <begin position="350"/>
        <end position="378"/>
    </location>
</feature>
<evidence type="ECO:0000313" key="2">
    <source>
        <dbReference type="EMBL" id="PDW05072.1"/>
    </source>
</evidence>
<dbReference type="Proteomes" id="UP000220527">
    <property type="component" value="Unassembled WGS sequence"/>
</dbReference>
<dbReference type="RefSeq" id="WP_097642092.1">
    <property type="nucleotide sequence ID" value="NZ_NQWI01000001.1"/>
</dbReference>
<organism evidence="2 3">
    <name type="scientific">Candidatus Viridilinea mediisalina</name>
    <dbReference type="NCBI Taxonomy" id="2024553"/>
    <lineage>
        <taxon>Bacteria</taxon>
        <taxon>Bacillati</taxon>
        <taxon>Chloroflexota</taxon>
        <taxon>Chloroflexia</taxon>
        <taxon>Chloroflexales</taxon>
        <taxon>Chloroflexineae</taxon>
        <taxon>Oscillochloridaceae</taxon>
        <taxon>Candidatus Viridilinea</taxon>
    </lineage>
</organism>
<gene>
    <name evidence="2" type="ORF">CJ255_00325</name>
</gene>
<feature type="compositionally biased region" description="Low complexity" evidence="1">
    <location>
        <begin position="350"/>
        <end position="359"/>
    </location>
</feature>
<feature type="region of interest" description="Disordered" evidence="1">
    <location>
        <begin position="1"/>
        <end position="62"/>
    </location>
</feature>
<name>A0A2A6RPT6_9CHLR</name>
<keyword evidence="3" id="KW-1185">Reference proteome</keyword>
<reference evidence="3" key="1">
    <citation type="submission" date="2017-08" db="EMBL/GenBank/DDBJ databases">
        <authorList>
            <person name="Grouzdev D.S."/>
            <person name="Gaisin V.A."/>
            <person name="Rysina M.S."/>
            <person name="Gorlenko V.M."/>
        </authorList>
    </citation>
    <scope>NUCLEOTIDE SEQUENCE [LARGE SCALE GENOMIC DNA]</scope>
    <source>
        <strain evidence="3">Kir15-3F</strain>
    </source>
</reference>
<comment type="caution">
    <text evidence="2">The sequence shown here is derived from an EMBL/GenBank/DDBJ whole genome shotgun (WGS) entry which is preliminary data.</text>
</comment>